<organism evidence="2 3">
    <name type="scientific">Ambrosiozyma monospora</name>
    <name type="common">Yeast</name>
    <name type="synonym">Endomycopsis monosporus</name>
    <dbReference type="NCBI Taxonomy" id="43982"/>
    <lineage>
        <taxon>Eukaryota</taxon>
        <taxon>Fungi</taxon>
        <taxon>Dikarya</taxon>
        <taxon>Ascomycota</taxon>
        <taxon>Saccharomycotina</taxon>
        <taxon>Pichiomycetes</taxon>
        <taxon>Pichiales</taxon>
        <taxon>Pichiaceae</taxon>
        <taxon>Ambrosiozyma</taxon>
    </lineage>
</organism>
<dbReference type="Proteomes" id="UP001165063">
    <property type="component" value="Unassembled WGS sequence"/>
</dbReference>
<keyword evidence="3" id="KW-1185">Reference proteome</keyword>
<sequence length="120" mass="14258">MQGSSEVVKLQDLSELSKNNYIQLTQMLNNKHDYIWTQIQDSPMKSSELGSTKKPDHIIKKLDDNRQTRRQNDKNKYHHQRSSHQRKDEENKYCTLCKIEHDEGQHAYVFNEDNKPTSIK</sequence>
<accession>A0A9W6YMH4</accession>
<dbReference type="EMBL" id="BSXU01000305">
    <property type="protein sequence ID" value="GMG20185.1"/>
    <property type="molecule type" value="Genomic_DNA"/>
</dbReference>
<evidence type="ECO:0000256" key="1">
    <source>
        <dbReference type="SAM" id="MobiDB-lite"/>
    </source>
</evidence>
<reference evidence="2" key="1">
    <citation type="submission" date="2023-04" db="EMBL/GenBank/DDBJ databases">
        <title>Ambrosiozyma monospora NBRC 1965.</title>
        <authorList>
            <person name="Ichikawa N."/>
            <person name="Sato H."/>
            <person name="Tonouchi N."/>
        </authorList>
    </citation>
    <scope>NUCLEOTIDE SEQUENCE</scope>
    <source>
        <strain evidence="2">NBRC 1965</strain>
    </source>
</reference>
<dbReference type="AlphaFoldDB" id="A0A9W6YMH4"/>
<gene>
    <name evidence="2" type="ORF">Amon01_000103700</name>
</gene>
<name>A0A9W6YMH4_AMBMO</name>
<proteinExistence type="predicted"/>
<protein>
    <submittedName>
        <fullName evidence="2">Unnamed protein product</fullName>
    </submittedName>
</protein>
<feature type="compositionally biased region" description="Basic and acidic residues" evidence="1">
    <location>
        <begin position="51"/>
        <end position="75"/>
    </location>
</feature>
<evidence type="ECO:0000313" key="2">
    <source>
        <dbReference type="EMBL" id="GMG20185.1"/>
    </source>
</evidence>
<feature type="region of interest" description="Disordered" evidence="1">
    <location>
        <begin position="43"/>
        <end position="90"/>
    </location>
</feature>
<evidence type="ECO:0000313" key="3">
    <source>
        <dbReference type="Proteomes" id="UP001165063"/>
    </source>
</evidence>
<comment type="caution">
    <text evidence="2">The sequence shown here is derived from an EMBL/GenBank/DDBJ whole genome shotgun (WGS) entry which is preliminary data.</text>
</comment>